<dbReference type="eggNOG" id="COG4413">
    <property type="taxonomic scope" value="Bacteria"/>
</dbReference>
<feature type="transmembrane region" description="Helical" evidence="8">
    <location>
        <begin position="209"/>
        <end position="226"/>
    </location>
</feature>
<dbReference type="EMBL" id="ACLR01000034">
    <property type="protein sequence ID" value="EEK17591.1"/>
    <property type="molecule type" value="Genomic_DNA"/>
</dbReference>
<keyword evidence="3" id="KW-1003">Cell membrane</keyword>
<evidence type="ECO:0000256" key="3">
    <source>
        <dbReference type="ARBA" id="ARBA00022475"/>
    </source>
</evidence>
<dbReference type="STRING" id="596327.PORUE0001_0167"/>
<evidence type="ECO:0000256" key="1">
    <source>
        <dbReference type="ARBA" id="ARBA00004651"/>
    </source>
</evidence>
<keyword evidence="4 8" id="KW-0812">Transmembrane</keyword>
<feature type="transmembrane region" description="Helical" evidence="8">
    <location>
        <begin position="103"/>
        <end position="120"/>
    </location>
</feature>
<dbReference type="Proteomes" id="UP000003303">
    <property type="component" value="Unassembled WGS sequence"/>
</dbReference>
<gene>
    <name evidence="9" type="ORF">PORUE0001_0167</name>
</gene>
<dbReference type="RefSeq" id="WP_007364626.1">
    <property type="nucleotide sequence ID" value="NZ_ACLR01000034.1"/>
</dbReference>
<dbReference type="PANTHER" id="PTHR10464:SF4">
    <property type="entry name" value="UREA TRANSPORTER"/>
    <property type="match status" value="1"/>
</dbReference>
<dbReference type="GO" id="GO:0015204">
    <property type="term" value="F:urea transmembrane transporter activity"/>
    <property type="evidence" value="ECO:0007669"/>
    <property type="project" value="InterPro"/>
</dbReference>
<organism evidence="9 10">
    <name type="scientific">Porphyromonas uenonis 60-3</name>
    <dbReference type="NCBI Taxonomy" id="596327"/>
    <lineage>
        <taxon>Bacteria</taxon>
        <taxon>Pseudomonadati</taxon>
        <taxon>Bacteroidota</taxon>
        <taxon>Bacteroidia</taxon>
        <taxon>Bacteroidales</taxon>
        <taxon>Porphyromonadaceae</taxon>
        <taxon>Porphyromonas</taxon>
    </lineage>
</organism>
<proteinExistence type="inferred from homology"/>
<protein>
    <submittedName>
        <fullName evidence="9">Urea transporter</fullName>
    </submittedName>
</protein>
<reference evidence="9 10" key="1">
    <citation type="submission" date="2009-04" db="EMBL/GenBank/DDBJ databases">
        <authorList>
            <person name="Sebastian Y."/>
            <person name="Madupu R."/>
            <person name="Durkin A.S."/>
            <person name="Torralba M."/>
            <person name="Methe B."/>
            <person name="Sutton G.G."/>
            <person name="Strausberg R.L."/>
            <person name="Nelson K.E."/>
        </authorList>
    </citation>
    <scope>NUCLEOTIDE SEQUENCE [LARGE SCALE GENOMIC DNA]</scope>
    <source>
        <strain evidence="9 10">60-3</strain>
    </source>
</reference>
<evidence type="ECO:0000256" key="2">
    <source>
        <dbReference type="ARBA" id="ARBA00005914"/>
    </source>
</evidence>
<name>C2M9L7_9PORP</name>
<feature type="transmembrane region" description="Helical" evidence="8">
    <location>
        <begin position="79"/>
        <end position="97"/>
    </location>
</feature>
<comment type="subcellular location">
    <subcellularLocation>
        <location evidence="1">Cell membrane</location>
        <topology evidence="1">Multi-pass membrane protein</topology>
    </subcellularLocation>
</comment>
<evidence type="ECO:0000256" key="7">
    <source>
        <dbReference type="PIRSR" id="PIRSR016502-1"/>
    </source>
</evidence>
<sequence length="304" mass="32966">MPQGSTAPQRGSYIQTFYQEIKTLLLGFSQVFLLQSPLSGVLILAGLFCNSWQLALLALLGCLVSRAAASLWRDTKSEIADGLYGFNGTLVGIAIGVYWEISWLSLLLLVIGAALSTWLARAFRRHAQLPGLTAPFIIAVWVLLLVSLLAPQGVGLIDSVTKLEEGQPLWRTLGVALGDSVGQVMFQANVLTGLLFFLAIAWESRRKALYALLGALVPMLVIPFVPEAVWREGLLGYNAVLCAIYWAGSGERRLLYALLSVVLSVLLELLALYTGLIPLTAPFVLSVWGVVQAQRWGKGRADAL</sequence>
<dbReference type="Gene3D" id="1.10.3430.10">
    <property type="entry name" value="Ammonium transporter AmtB like domains"/>
    <property type="match status" value="1"/>
</dbReference>
<dbReference type="PIRSF" id="PIRSF016502">
    <property type="entry name" value="Urea_transporter"/>
    <property type="match status" value="1"/>
</dbReference>
<evidence type="ECO:0000313" key="9">
    <source>
        <dbReference type="EMBL" id="EEK17591.1"/>
    </source>
</evidence>
<keyword evidence="5 8" id="KW-1133">Transmembrane helix</keyword>
<dbReference type="Pfam" id="PF03253">
    <property type="entry name" value="UT"/>
    <property type="match status" value="1"/>
</dbReference>
<dbReference type="InterPro" id="IPR029020">
    <property type="entry name" value="Ammonium/urea_transptr"/>
</dbReference>
<evidence type="ECO:0000256" key="6">
    <source>
        <dbReference type="ARBA" id="ARBA00023136"/>
    </source>
</evidence>
<feature type="transmembrane region" description="Helical" evidence="8">
    <location>
        <begin position="132"/>
        <end position="150"/>
    </location>
</feature>
<evidence type="ECO:0000256" key="8">
    <source>
        <dbReference type="SAM" id="Phobius"/>
    </source>
</evidence>
<dbReference type="OrthoDB" id="279428at2"/>
<evidence type="ECO:0000256" key="4">
    <source>
        <dbReference type="ARBA" id="ARBA00022692"/>
    </source>
</evidence>
<dbReference type="AlphaFoldDB" id="C2M9L7"/>
<evidence type="ECO:0000313" key="10">
    <source>
        <dbReference type="Proteomes" id="UP000003303"/>
    </source>
</evidence>
<dbReference type="PANTHER" id="PTHR10464">
    <property type="entry name" value="UREA TRANSPORTER"/>
    <property type="match status" value="1"/>
</dbReference>
<comment type="caution">
    <text evidence="9">The sequence shown here is derived from an EMBL/GenBank/DDBJ whole genome shotgun (WGS) entry which is preliminary data.</text>
</comment>
<comment type="similarity">
    <text evidence="2">Belongs to the urea transporter family.</text>
</comment>
<evidence type="ECO:0000256" key="5">
    <source>
        <dbReference type="ARBA" id="ARBA00022989"/>
    </source>
</evidence>
<feature type="transmembrane region" description="Helical" evidence="8">
    <location>
        <begin position="184"/>
        <end position="202"/>
    </location>
</feature>
<keyword evidence="10" id="KW-1185">Reference proteome</keyword>
<dbReference type="GO" id="GO:0005886">
    <property type="term" value="C:plasma membrane"/>
    <property type="evidence" value="ECO:0007669"/>
    <property type="project" value="UniProtKB-SubCell"/>
</dbReference>
<feature type="site" description="Important for channel permeability" evidence="7">
    <location>
        <position position="280"/>
    </location>
</feature>
<dbReference type="InterPro" id="IPR004937">
    <property type="entry name" value="Urea_transporter"/>
</dbReference>
<accession>C2M9L7</accession>
<keyword evidence="6 8" id="KW-0472">Membrane</keyword>